<dbReference type="Pfam" id="PF11864">
    <property type="entry name" value="DUF3384"/>
    <property type="match status" value="1"/>
</dbReference>
<dbReference type="GO" id="GO:0046627">
    <property type="term" value="P:negative regulation of insulin receptor signaling pathway"/>
    <property type="evidence" value="ECO:0007669"/>
    <property type="project" value="TreeGrafter"/>
</dbReference>
<sequence>MLSDPDTKEPALRAIIEMTETQHKQLGLALRHTFFEKISEIGCEELTLKWLNALSEFGRNVNGFEKDMDVLIADWIKHTLFEKDHPQSLLVLQLAQMFIQHNSAFIGDGKMTIIVHSVCIRACKTMEPLTKNCLDVLDSVLKYSDLPRGELMSVVTTICVLVCDPKFRQQAWALAKALLTSQIGHRTRKSLISILNGNGRRKGTSVNDEPNEKKMKRMLKGAVFCLANANWGTSQIDTVRCSPANVIEPMENAVKVDENICGDVLLALRRLIQKHGRDLQQITWIKLIHLFEVVIDLCENKPAYSSVCEESLHQLLLLTEQLYSDGHFAASADMLYDLIEKCADRRPDNSIIALIEYRAGAISELHAFYTRYRMLYEHELITQLMIPILQETENEKDSRIQYLMLNVLFDVAKTVSLRGDSLLFESVIALIRQLFNGSVLRSSSSDSVVDNEGLEIIRDENRIPTPESTVLSFDNLEIIAQGVGELLAERWLQLNLHTTNLLIGILVEHIRYQYDVGWTGEQGADVRVRVFSALLSIHCCPITNRLIRHGLGEDCPRVNMYITRRIDANNAIGFSWADICSVITDAATTDSWWPVLRAILQQLGRVLEHIQLVRTATDAHVDRLTQALVALYQRAERKEIALHITSDDKQLKGQIAKFLPPVLSTLAVMACDIAIQLAPSSMAGLALILTETLARLQSTAVRAIPIMELLSDSAEIPEFHKFFQVVLFKPYLLLIPMLIEISFLKFSDKSTYYFFRWFARVPEKMRHEIKCHMENSVRMSPLLPLQELSGVNRQPSGDGRQVENLIVNFKMLIIITMFELRLFLKFQQSYIPIFSFAFDTQRYKFFYCSVAVISLLHNLVVYYVRHQPPMVLDLKRLTICMPLLDLTSKGELISGIELHVVGVLYVGPQQESEADILSNTYGSDRYARFIKFVELFILCSLYLFPLPLSFSFLILTRKYFRLLGSPISLNNCPGGLLVGEHGSYTYEYIDELSRIVCGIINYVLATLMVIPYDTGSVLVQVHAKPEISCWLAMRRALLSDELVLFIRYCMSYYLCVINLIFRSAARLLRKMIVRTQLSVNVWRRVQEDPEQPYISQGVDRLRKIQAIKDKCGW</sequence>
<keyword evidence="1" id="KW-0812">Transmembrane</keyword>
<dbReference type="InterPro" id="IPR024584">
    <property type="entry name" value="Tuberin_N"/>
</dbReference>
<keyword evidence="1" id="KW-1133">Transmembrane helix</keyword>
<dbReference type="GO" id="GO:0005634">
    <property type="term" value="C:nucleus"/>
    <property type="evidence" value="ECO:0007669"/>
    <property type="project" value="InterPro"/>
</dbReference>
<feature type="transmembrane region" description="Helical" evidence="1">
    <location>
        <begin position="992"/>
        <end position="1012"/>
    </location>
</feature>
<evidence type="ECO:0000259" key="2">
    <source>
        <dbReference type="Pfam" id="PF11864"/>
    </source>
</evidence>
<feature type="transmembrane region" description="Helical" evidence="1">
    <location>
        <begin position="1042"/>
        <end position="1061"/>
    </location>
</feature>
<dbReference type="SUPFAM" id="SSF111347">
    <property type="entry name" value="Rap/Ran-GAP"/>
    <property type="match status" value="1"/>
</dbReference>
<dbReference type="PANTHER" id="PTHR10063">
    <property type="entry name" value="TUBERIN"/>
    <property type="match status" value="1"/>
</dbReference>
<dbReference type="AlphaFoldDB" id="A0A1I7XTL6"/>
<organism evidence="3 4">
    <name type="scientific">Heterorhabditis bacteriophora</name>
    <name type="common">Entomopathogenic nematode worm</name>
    <dbReference type="NCBI Taxonomy" id="37862"/>
    <lineage>
        <taxon>Eukaryota</taxon>
        <taxon>Metazoa</taxon>
        <taxon>Ecdysozoa</taxon>
        <taxon>Nematoda</taxon>
        <taxon>Chromadorea</taxon>
        <taxon>Rhabditida</taxon>
        <taxon>Rhabditina</taxon>
        <taxon>Rhabditomorpha</taxon>
        <taxon>Strongyloidea</taxon>
        <taxon>Heterorhabditidae</taxon>
        <taxon>Heterorhabditis</taxon>
    </lineage>
</organism>
<dbReference type="InterPro" id="IPR027107">
    <property type="entry name" value="Tuberin/Ral-act_asu"/>
</dbReference>
<proteinExistence type="predicted"/>
<dbReference type="GO" id="GO:0005096">
    <property type="term" value="F:GTPase activator activity"/>
    <property type="evidence" value="ECO:0007669"/>
    <property type="project" value="InterPro"/>
</dbReference>
<dbReference type="InterPro" id="IPR035974">
    <property type="entry name" value="Rap/Ran-GAP_sf"/>
</dbReference>
<feature type="transmembrane region" description="Helical" evidence="1">
    <location>
        <begin position="935"/>
        <end position="955"/>
    </location>
</feature>
<name>A0A1I7XTL6_HETBA</name>
<dbReference type="GO" id="GO:0033596">
    <property type="term" value="C:TSC1-TSC2 complex"/>
    <property type="evidence" value="ECO:0007669"/>
    <property type="project" value="TreeGrafter"/>
</dbReference>
<dbReference type="GO" id="GO:0030178">
    <property type="term" value="P:negative regulation of Wnt signaling pathway"/>
    <property type="evidence" value="ECO:0007669"/>
    <property type="project" value="TreeGrafter"/>
</dbReference>
<dbReference type="GO" id="GO:0051726">
    <property type="term" value="P:regulation of cell cycle"/>
    <property type="evidence" value="ECO:0007669"/>
    <property type="project" value="TreeGrafter"/>
</dbReference>
<dbReference type="Gene3D" id="3.40.50.11210">
    <property type="entry name" value="Rap/Ran-GAP"/>
    <property type="match status" value="1"/>
</dbReference>
<evidence type="ECO:0000313" key="3">
    <source>
        <dbReference type="Proteomes" id="UP000095283"/>
    </source>
</evidence>
<accession>A0A1I7XTL6</accession>
<keyword evidence="3" id="KW-1185">Reference proteome</keyword>
<dbReference type="SUPFAM" id="SSF48371">
    <property type="entry name" value="ARM repeat"/>
    <property type="match status" value="1"/>
</dbReference>
<keyword evidence="1" id="KW-0472">Membrane</keyword>
<dbReference type="GO" id="GO:0051898">
    <property type="term" value="P:negative regulation of phosphatidylinositol 3-kinase/protein kinase B signal transduction"/>
    <property type="evidence" value="ECO:0007669"/>
    <property type="project" value="TreeGrafter"/>
</dbReference>
<dbReference type="Proteomes" id="UP000095283">
    <property type="component" value="Unplaced"/>
</dbReference>
<feature type="domain" description="Tuberin N-terminal" evidence="2">
    <location>
        <begin position="12"/>
        <end position="359"/>
    </location>
</feature>
<protein>
    <submittedName>
        <fullName evidence="4">DUF3384 domain-containing protein</fullName>
    </submittedName>
</protein>
<evidence type="ECO:0000256" key="1">
    <source>
        <dbReference type="SAM" id="Phobius"/>
    </source>
</evidence>
<dbReference type="GO" id="GO:0051056">
    <property type="term" value="P:regulation of small GTPase mediated signal transduction"/>
    <property type="evidence" value="ECO:0007669"/>
    <property type="project" value="InterPro"/>
</dbReference>
<dbReference type="InterPro" id="IPR016024">
    <property type="entry name" value="ARM-type_fold"/>
</dbReference>
<evidence type="ECO:0000313" key="4">
    <source>
        <dbReference type="WBParaSite" id="Hba_20876"/>
    </source>
</evidence>
<dbReference type="PANTHER" id="PTHR10063:SF0">
    <property type="entry name" value="TUBERIN"/>
    <property type="match status" value="1"/>
</dbReference>
<feature type="transmembrane region" description="Helical" evidence="1">
    <location>
        <begin position="805"/>
        <end position="824"/>
    </location>
</feature>
<dbReference type="WBParaSite" id="Hba_20876">
    <property type="protein sequence ID" value="Hba_20876"/>
    <property type="gene ID" value="Hba_20876"/>
</dbReference>
<dbReference type="GO" id="GO:0032007">
    <property type="term" value="P:negative regulation of TOR signaling"/>
    <property type="evidence" value="ECO:0007669"/>
    <property type="project" value="TreeGrafter"/>
</dbReference>
<feature type="transmembrane region" description="Helical" evidence="1">
    <location>
        <begin position="845"/>
        <end position="864"/>
    </location>
</feature>
<reference evidence="4" key="1">
    <citation type="submission" date="2016-11" db="UniProtKB">
        <authorList>
            <consortium name="WormBaseParasite"/>
        </authorList>
    </citation>
    <scope>IDENTIFICATION</scope>
</reference>